<dbReference type="AlphaFoldDB" id="A0A2C9EKL6"/>
<evidence type="ECO:0000313" key="2">
    <source>
        <dbReference type="EMBL" id="AGL84184.1"/>
    </source>
</evidence>
<dbReference type="eggNOG" id="ENOG50339D4">
    <property type="taxonomic scope" value="Bacteria"/>
</dbReference>
<name>A0A2C9EKL6_PSEPH</name>
<evidence type="ECO:0000313" key="3">
    <source>
        <dbReference type="Proteomes" id="UP000013940"/>
    </source>
</evidence>
<dbReference type="KEGG" id="pprc:PFLCHA0_c24130"/>
<gene>
    <name evidence="2" type="ORF">PFLCHA0_c24130</name>
</gene>
<sequence length="324" mass="35988">MFNFLGGRVVLTVSPADEVALQPAQQLLPTPRSEENQLKDFHEGLQKLNVAIQRGSKIRAQLNDFQNQGSWDSFWGSLSGRNDKDLAKLLTEFGASLEVTQSVVQLVTQVHTVNNNVLRGFNDALVREIERLQADTQTLEGNQNGALVVLYEFKHQIDELLALADGYEYCRHALNQLAIAQNNHETELQALSLACLNGTRMQEQLNAASSHQLAQQGEVQRAQQKQVERVTKLLGSEIQARERLSTSTTASFKEVSDASETLAQRLERVESKMGELLENQQQTQARIEQLEAQLLTKPGWLRQQAVALVAVVFSGAALASMLAF</sequence>
<feature type="coiled-coil region" evidence="1">
    <location>
        <begin position="259"/>
        <end position="293"/>
    </location>
</feature>
<dbReference type="HOGENOM" id="CLU_857558_0_0_6"/>
<dbReference type="RefSeq" id="WP_015635123.1">
    <property type="nucleotide sequence ID" value="NC_021237.1"/>
</dbReference>
<dbReference type="Proteomes" id="UP000013940">
    <property type="component" value="Chromosome"/>
</dbReference>
<dbReference type="GeneID" id="57475403"/>
<accession>A0A2C9EKL6</accession>
<organism evidence="2 3">
    <name type="scientific">Pseudomonas protegens (strain DSM 19095 / LMG 27888 / CFBP 6595 / CHA0)</name>
    <dbReference type="NCBI Taxonomy" id="1124983"/>
    <lineage>
        <taxon>Bacteria</taxon>
        <taxon>Pseudomonadati</taxon>
        <taxon>Pseudomonadota</taxon>
        <taxon>Gammaproteobacteria</taxon>
        <taxon>Pseudomonadales</taxon>
        <taxon>Pseudomonadaceae</taxon>
        <taxon>Pseudomonas</taxon>
    </lineage>
</organism>
<reference evidence="3" key="1">
    <citation type="journal article" date="2014" name="Genome Announc.">
        <title>Full-genome sequence of the plant growth-promoting bacterium Pseudomonas protegens CHA0.</title>
        <authorList>
            <person name="Jousset A."/>
            <person name="Schuldes J."/>
            <person name="Keel C."/>
            <person name="Maurhofer M."/>
            <person name="Daniel R."/>
            <person name="Scheu S."/>
            <person name="Thuermer A."/>
        </authorList>
    </citation>
    <scope>NUCLEOTIDE SEQUENCE [LARGE SCALE GENOMIC DNA]</scope>
    <source>
        <strain evidence="3">DSM 19095 / LMG 27888 / CFBP 6595 / CHA0</strain>
    </source>
</reference>
<keyword evidence="1" id="KW-0175">Coiled coil</keyword>
<proteinExistence type="predicted"/>
<dbReference type="EMBL" id="CP003190">
    <property type="protein sequence ID" value="AGL84184.1"/>
    <property type="molecule type" value="Genomic_DNA"/>
</dbReference>
<evidence type="ECO:0008006" key="4">
    <source>
        <dbReference type="Google" id="ProtNLM"/>
    </source>
</evidence>
<evidence type="ECO:0000256" key="1">
    <source>
        <dbReference type="SAM" id="Coils"/>
    </source>
</evidence>
<protein>
    <recommendedName>
        <fullName evidence="4">Chemotaxis protein</fullName>
    </recommendedName>
</protein>